<evidence type="ECO:0000259" key="8">
    <source>
        <dbReference type="PROSITE" id="PS51614"/>
    </source>
</evidence>
<name>A0AA88I1B5_ARTSF</name>
<comment type="caution">
    <text evidence="9">The sequence shown here is derived from an EMBL/GenBank/DDBJ whole genome shotgun (WGS) entry which is preliminary data.</text>
</comment>
<sequence>MDESYIKFKECSLVTFLPDTSRNQKNEQLFLSDIELKLNLLQKQKILLNAWKGQLSHFDLNEWSQHTDSTNPGSFIKRRLLKDKREFFITNAFLKFCEILYHFPQLVNNTNGLKSFHLCEAPGAFVYSMMQYLEKTDDATRSAWQWKATSLHPHYEGHDTKMHGLDKFILSTWDNWFWCEDGTGNIISRNNILSIFSKHGYGTCNLVTADGSFNCTSSFGEQEAMVSRLKFAEIVTSMGLLSDGGNLVIKTFTFFEHSTLLTLSILLRNFKKITVVKPATSKAGNSEVYLVCEEFLRYPFMEKEFETLLSAVDDESGFKSQMIQMTEESFYSILRCNLYFAKYQSQAIYRNIKLWGVKDDRTLKNQIRQFNNCFADWFIQKFNLSDLLDLELHSEIAYFKYRGGFFDGLTNWYSGKEYSFKLKNVEEGDGENCLSFDRIVFSRLVHGDYLPKLSGFDNAPLNGWCKNVCFCGFNCAKLTNITDFFALIRRRIENGHAEFQHLQLFSRIQLGRFFQLASCFEKVFFYPAVNKIVFDGLLPNWENNWNVLLSQESSYFCIRIQDVLAGKFLRYHIVSDRTSKFFLRCLAEYNHYYLENITESGECAENIASE</sequence>
<dbReference type="PANTHER" id="PTHR16121:SF2">
    <property type="entry name" value="CAP-SPECIFIC MRNA (NUCLEOSIDE-2'-O-)-METHYLTRANSFERASE 2"/>
    <property type="match status" value="1"/>
</dbReference>
<dbReference type="GO" id="GO:0005634">
    <property type="term" value="C:nucleus"/>
    <property type="evidence" value="ECO:0007669"/>
    <property type="project" value="UniProtKB-ARBA"/>
</dbReference>
<evidence type="ECO:0000256" key="3">
    <source>
        <dbReference type="ARBA" id="ARBA00022603"/>
    </source>
</evidence>
<feature type="binding site" evidence="7">
    <location>
        <position position="123"/>
    </location>
    <ligand>
        <name>S-adenosyl-L-methionine</name>
        <dbReference type="ChEBI" id="CHEBI:59789"/>
    </ligand>
</feature>
<dbReference type="InterPro" id="IPR025807">
    <property type="entry name" value="Adrift-typ_MeTrfase"/>
</dbReference>
<feature type="binding site" evidence="7">
    <location>
        <position position="210"/>
    </location>
    <ligand>
        <name>S-adenosyl-L-methionine</name>
        <dbReference type="ChEBI" id="CHEBI:59789"/>
    </ligand>
</feature>
<accession>A0AA88I1B5</accession>
<evidence type="ECO:0000256" key="5">
    <source>
        <dbReference type="ARBA" id="ARBA00022691"/>
    </source>
</evidence>
<evidence type="ECO:0000256" key="7">
    <source>
        <dbReference type="PROSITE-ProRule" id="PRU00946"/>
    </source>
</evidence>
<dbReference type="Proteomes" id="UP001187531">
    <property type="component" value="Unassembled WGS sequence"/>
</dbReference>
<keyword evidence="4 7" id="KW-0808">Transferase</keyword>
<evidence type="ECO:0000256" key="4">
    <source>
        <dbReference type="ARBA" id="ARBA00022679"/>
    </source>
</evidence>
<dbReference type="AlphaFoldDB" id="A0AA88I1B5"/>
<evidence type="ECO:0000256" key="1">
    <source>
        <dbReference type="ARBA" id="ARBA00012770"/>
    </source>
</evidence>
<dbReference type="PANTHER" id="PTHR16121">
    <property type="entry name" value="CAP-SPECIFIC MRNA (NUCLEOSIDE-2'-O-)-METHYLTRANSFERASE 1-RELATED"/>
    <property type="match status" value="1"/>
</dbReference>
<dbReference type="InterPro" id="IPR050851">
    <property type="entry name" value="mRNA_Cap_2O-Ribose_MeTrfase"/>
</dbReference>
<organism evidence="9 10">
    <name type="scientific">Artemia franciscana</name>
    <name type="common">Brine shrimp</name>
    <name type="synonym">Artemia sanfranciscana</name>
    <dbReference type="NCBI Taxonomy" id="6661"/>
    <lineage>
        <taxon>Eukaryota</taxon>
        <taxon>Metazoa</taxon>
        <taxon>Ecdysozoa</taxon>
        <taxon>Arthropoda</taxon>
        <taxon>Crustacea</taxon>
        <taxon>Branchiopoda</taxon>
        <taxon>Anostraca</taxon>
        <taxon>Artemiidae</taxon>
        <taxon>Artemia</taxon>
    </lineage>
</organism>
<dbReference type="InterPro" id="IPR002877">
    <property type="entry name" value="RNA_MeTrfase_FtsJ_dom"/>
</dbReference>
<keyword evidence="10" id="KW-1185">Reference proteome</keyword>
<dbReference type="GO" id="GO:0120550">
    <property type="term" value="F:methyltransferase cap2 activity"/>
    <property type="evidence" value="ECO:0007669"/>
    <property type="project" value="UniProtKB-EC"/>
</dbReference>
<feature type="active site" description="Proton acceptor" evidence="7">
    <location>
        <position position="250"/>
    </location>
</feature>
<dbReference type="Pfam" id="PF01728">
    <property type="entry name" value="FtsJ"/>
    <property type="match status" value="1"/>
</dbReference>
<dbReference type="GO" id="GO:0032259">
    <property type="term" value="P:methylation"/>
    <property type="evidence" value="ECO:0007669"/>
    <property type="project" value="UniProtKB-KW"/>
</dbReference>
<dbReference type="Gene3D" id="3.40.50.12760">
    <property type="match status" value="1"/>
</dbReference>
<evidence type="ECO:0000313" key="9">
    <source>
        <dbReference type="EMBL" id="KAK2718221.1"/>
    </source>
</evidence>
<keyword evidence="5 7" id="KW-0949">S-adenosyl-L-methionine</keyword>
<comment type="catalytic activity">
    <reaction evidence="6">
        <text>a 5'-end (N(7)-methyl 5'-triphosphoguanosine)-(2'-O-methyl-ribonucleoside)-(ribonucleotide) in mRNA + S-adenosyl-L-methionine = a 5'-end (N(7)-methyl 5'-triphosphoguanosine)-(2'-O-methyl-ribonucleoside)-(2'-O-methyl-ribonucleotide) in mRNA + S-adenosyl-L-homocysteine + H(+)</text>
        <dbReference type="Rhea" id="RHEA:67024"/>
        <dbReference type="Rhea" id="RHEA-COMP:17169"/>
        <dbReference type="Rhea" id="RHEA-COMP:17170"/>
        <dbReference type="ChEBI" id="CHEBI:15378"/>
        <dbReference type="ChEBI" id="CHEBI:57856"/>
        <dbReference type="ChEBI" id="CHEBI:59789"/>
        <dbReference type="ChEBI" id="CHEBI:167612"/>
        <dbReference type="ChEBI" id="CHEBI:167614"/>
        <dbReference type="EC" id="2.1.1.296"/>
    </reaction>
</comment>
<dbReference type="GO" id="GO:0006370">
    <property type="term" value="P:7-methylguanosine mRNA capping"/>
    <property type="evidence" value="ECO:0007669"/>
    <property type="project" value="TreeGrafter"/>
</dbReference>
<feature type="domain" description="Adrift-type SAM-dependent 2'-O-MTase" evidence="8">
    <location>
        <begin position="87"/>
        <end position="297"/>
    </location>
</feature>
<dbReference type="SUPFAM" id="SSF53335">
    <property type="entry name" value="S-adenosyl-L-methionine-dependent methyltransferases"/>
    <property type="match status" value="1"/>
</dbReference>
<proteinExistence type="predicted"/>
<evidence type="ECO:0000256" key="2">
    <source>
        <dbReference type="ARBA" id="ARBA00021134"/>
    </source>
</evidence>
<reference evidence="9" key="1">
    <citation type="submission" date="2023-07" db="EMBL/GenBank/DDBJ databases">
        <title>Chromosome-level genome assembly of Artemia franciscana.</title>
        <authorList>
            <person name="Jo E."/>
        </authorList>
    </citation>
    <scope>NUCLEOTIDE SEQUENCE</scope>
    <source>
        <tissue evidence="9">Whole body</tissue>
    </source>
</reference>
<evidence type="ECO:0000256" key="6">
    <source>
        <dbReference type="ARBA" id="ARBA00049477"/>
    </source>
</evidence>
<keyword evidence="3 7" id="KW-0489">Methyltransferase</keyword>
<feature type="binding site" evidence="7">
    <location>
        <position position="144"/>
    </location>
    <ligand>
        <name>S-adenosyl-L-methionine</name>
        <dbReference type="ChEBI" id="CHEBI:59789"/>
    </ligand>
</feature>
<dbReference type="GO" id="GO:0005737">
    <property type="term" value="C:cytoplasm"/>
    <property type="evidence" value="ECO:0007669"/>
    <property type="project" value="TreeGrafter"/>
</dbReference>
<dbReference type="PROSITE" id="PS51614">
    <property type="entry name" value="SAM_MT_ADRIFT"/>
    <property type="match status" value="1"/>
</dbReference>
<dbReference type="InterPro" id="IPR029063">
    <property type="entry name" value="SAM-dependent_MTases_sf"/>
</dbReference>
<evidence type="ECO:0000313" key="10">
    <source>
        <dbReference type="Proteomes" id="UP001187531"/>
    </source>
</evidence>
<protein>
    <recommendedName>
        <fullName evidence="2">Cap-specific mRNA (nucleoside-2'-O-)-methyltransferase 2</fullName>
        <ecNumber evidence="1">2.1.1.296</ecNumber>
    </recommendedName>
</protein>
<gene>
    <name evidence="9" type="ORF">QYM36_005516</name>
</gene>
<dbReference type="EMBL" id="JAVRJZ010000009">
    <property type="protein sequence ID" value="KAK2718221.1"/>
    <property type="molecule type" value="Genomic_DNA"/>
</dbReference>
<dbReference type="GO" id="GO:0004483">
    <property type="term" value="F:methyltransferase cap1 activity"/>
    <property type="evidence" value="ECO:0007669"/>
    <property type="project" value="TreeGrafter"/>
</dbReference>
<dbReference type="EC" id="2.1.1.296" evidence="1"/>